<keyword evidence="2" id="KW-1185">Reference proteome</keyword>
<dbReference type="RefSeq" id="WP_377966513.1">
    <property type="nucleotide sequence ID" value="NZ_JBHZOL010000088.1"/>
</dbReference>
<protein>
    <submittedName>
        <fullName evidence="1">Uncharacterized protein</fullName>
    </submittedName>
</protein>
<dbReference type="EMBL" id="JBHZOL010000088">
    <property type="protein sequence ID" value="MFE4107622.1"/>
    <property type="molecule type" value="Genomic_DNA"/>
</dbReference>
<proteinExistence type="predicted"/>
<gene>
    <name evidence="1" type="ORF">ACFVKH_15115</name>
</gene>
<sequence>MTENSSSLDFESAVSAYRESCDRSDVLFKQPVEEYSQLIDNVIYLRTSSVGYVARYDIRRRRMLI</sequence>
<organism evidence="1 2">
    <name type="scientific">Almyronema epifaneia S1</name>
    <dbReference type="NCBI Taxonomy" id="2991925"/>
    <lineage>
        <taxon>Bacteria</taxon>
        <taxon>Bacillati</taxon>
        <taxon>Cyanobacteriota</taxon>
        <taxon>Cyanophyceae</taxon>
        <taxon>Nodosilineales</taxon>
        <taxon>Nodosilineaceae</taxon>
        <taxon>Almyronema</taxon>
        <taxon>Almyronema epifaneia</taxon>
    </lineage>
</organism>
<comment type="caution">
    <text evidence="1">The sequence shown here is derived from an EMBL/GenBank/DDBJ whole genome shotgun (WGS) entry which is preliminary data.</text>
</comment>
<dbReference type="Proteomes" id="UP001600165">
    <property type="component" value="Unassembled WGS sequence"/>
</dbReference>
<reference evidence="1 2" key="1">
    <citation type="submission" date="2024-10" db="EMBL/GenBank/DDBJ databases">
        <authorList>
            <person name="Ratan Roy A."/>
            <person name="Morales Sandoval P.H."/>
            <person name="De Los Santos Villalobos S."/>
            <person name="Chakraborty S."/>
            <person name="Mukherjee J."/>
        </authorList>
    </citation>
    <scope>NUCLEOTIDE SEQUENCE [LARGE SCALE GENOMIC DNA]</scope>
    <source>
        <strain evidence="1 2">S1</strain>
    </source>
</reference>
<evidence type="ECO:0000313" key="2">
    <source>
        <dbReference type="Proteomes" id="UP001600165"/>
    </source>
</evidence>
<name>A0ABW6IIE2_9CYAN</name>
<evidence type="ECO:0000313" key="1">
    <source>
        <dbReference type="EMBL" id="MFE4107622.1"/>
    </source>
</evidence>
<accession>A0ABW6IIE2</accession>